<keyword evidence="1" id="KW-1133">Transmembrane helix</keyword>
<feature type="transmembrane region" description="Helical" evidence="1">
    <location>
        <begin position="50"/>
        <end position="76"/>
    </location>
</feature>
<dbReference type="Proteomes" id="UP000620124">
    <property type="component" value="Unassembled WGS sequence"/>
</dbReference>
<evidence type="ECO:0000313" key="2">
    <source>
        <dbReference type="EMBL" id="KAF7342410.1"/>
    </source>
</evidence>
<organism evidence="2 3">
    <name type="scientific">Mycena venus</name>
    <dbReference type="NCBI Taxonomy" id="2733690"/>
    <lineage>
        <taxon>Eukaryota</taxon>
        <taxon>Fungi</taxon>
        <taxon>Dikarya</taxon>
        <taxon>Basidiomycota</taxon>
        <taxon>Agaricomycotina</taxon>
        <taxon>Agaricomycetes</taxon>
        <taxon>Agaricomycetidae</taxon>
        <taxon>Agaricales</taxon>
        <taxon>Marasmiineae</taxon>
        <taxon>Mycenaceae</taxon>
        <taxon>Mycena</taxon>
    </lineage>
</organism>
<name>A0A8H6XLD8_9AGAR</name>
<dbReference type="EMBL" id="JACAZI010000017">
    <property type="protein sequence ID" value="KAF7342410.1"/>
    <property type="molecule type" value="Genomic_DNA"/>
</dbReference>
<keyword evidence="3" id="KW-1185">Reference proteome</keyword>
<dbReference type="AlphaFoldDB" id="A0A8H6XLD8"/>
<dbReference type="PANTHER" id="PTHR40465:SF1">
    <property type="entry name" value="DUF6534 DOMAIN-CONTAINING PROTEIN"/>
    <property type="match status" value="1"/>
</dbReference>
<feature type="transmembrane region" description="Helical" evidence="1">
    <location>
        <begin position="15"/>
        <end position="38"/>
    </location>
</feature>
<keyword evidence="1" id="KW-0812">Transmembrane</keyword>
<evidence type="ECO:0000256" key="1">
    <source>
        <dbReference type="SAM" id="Phobius"/>
    </source>
</evidence>
<comment type="caution">
    <text evidence="2">The sequence shown here is derived from an EMBL/GenBank/DDBJ whole genome shotgun (WGS) entry which is preliminary data.</text>
</comment>
<reference evidence="2" key="1">
    <citation type="submission" date="2020-05" db="EMBL/GenBank/DDBJ databases">
        <title>Mycena genomes resolve the evolution of fungal bioluminescence.</title>
        <authorList>
            <person name="Tsai I.J."/>
        </authorList>
    </citation>
    <scope>NUCLEOTIDE SEQUENCE</scope>
    <source>
        <strain evidence="2">CCC161011</strain>
    </source>
</reference>
<dbReference type="OrthoDB" id="2535105at2759"/>
<keyword evidence="1" id="KW-0472">Membrane</keyword>
<gene>
    <name evidence="2" type="ORF">MVEN_01830000</name>
</gene>
<sequence>MESAPTFNPHSTIGAYQIGVLISYILFGVTTTQAYIYYSRFPDDSRKLKALIAVVWFGELGHAICIGHTLYAFTILDYGHSERLFGPAPKSLETSILFGSITTTSVQVFFAFRIYKFSKKLQIPIVCWTLSFVRQLAALTIFVTALRPIPVATYDLKWRWLFLTYWSVRFLFLQFSAGP</sequence>
<accession>A0A8H6XLD8</accession>
<proteinExistence type="predicted"/>
<feature type="transmembrane region" description="Helical" evidence="1">
    <location>
        <begin position="96"/>
        <end position="115"/>
    </location>
</feature>
<evidence type="ECO:0000313" key="3">
    <source>
        <dbReference type="Proteomes" id="UP000620124"/>
    </source>
</evidence>
<protein>
    <submittedName>
        <fullName evidence="2">O-methylsterigmatocystin oxidoreductase</fullName>
    </submittedName>
</protein>
<feature type="transmembrane region" description="Helical" evidence="1">
    <location>
        <begin position="127"/>
        <end position="146"/>
    </location>
</feature>
<dbReference type="PANTHER" id="PTHR40465">
    <property type="entry name" value="CHROMOSOME 1, WHOLE GENOME SHOTGUN SEQUENCE"/>
    <property type="match status" value="1"/>
</dbReference>